<evidence type="ECO:0000313" key="3">
    <source>
        <dbReference type="Proteomes" id="UP000223968"/>
    </source>
</evidence>
<feature type="compositionally biased region" description="Polar residues" evidence="1">
    <location>
        <begin position="285"/>
        <end position="310"/>
    </location>
</feature>
<organism evidence="2 3">
    <name type="scientific">Helicocarpus griseus UAMH5409</name>
    <dbReference type="NCBI Taxonomy" id="1447875"/>
    <lineage>
        <taxon>Eukaryota</taxon>
        <taxon>Fungi</taxon>
        <taxon>Dikarya</taxon>
        <taxon>Ascomycota</taxon>
        <taxon>Pezizomycotina</taxon>
        <taxon>Eurotiomycetes</taxon>
        <taxon>Eurotiomycetidae</taxon>
        <taxon>Onygenales</taxon>
        <taxon>Ajellomycetaceae</taxon>
        <taxon>Helicocarpus</taxon>
    </lineage>
</organism>
<proteinExistence type="predicted"/>
<evidence type="ECO:0000313" key="2">
    <source>
        <dbReference type="EMBL" id="PGH16852.1"/>
    </source>
</evidence>
<evidence type="ECO:0000256" key="1">
    <source>
        <dbReference type="SAM" id="MobiDB-lite"/>
    </source>
</evidence>
<feature type="compositionally biased region" description="Low complexity" evidence="1">
    <location>
        <begin position="235"/>
        <end position="248"/>
    </location>
</feature>
<dbReference type="OrthoDB" id="3595619at2759"/>
<dbReference type="EMBL" id="PDNB01000014">
    <property type="protein sequence ID" value="PGH16852.1"/>
    <property type="molecule type" value="Genomic_DNA"/>
</dbReference>
<reference evidence="2 3" key="1">
    <citation type="submission" date="2017-10" db="EMBL/GenBank/DDBJ databases">
        <title>Comparative genomics in systemic dimorphic fungi from Ajellomycetaceae.</title>
        <authorList>
            <person name="Munoz J.F."/>
            <person name="Mcewen J.G."/>
            <person name="Clay O.K."/>
            <person name="Cuomo C.A."/>
        </authorList>
    </citation>
    <scope>NUCLEOTIDE SEQUENCE [LARGE SCALE GENOMIC DNA]</scope>
    <source>
        <strain evidence="2 3">UAMH5409</strain>
    </source>
</reference>
<keyword evidence="3" id="KW-1185">Reference proteome</keyword>
<gene>
    <name evidence="2" type="ORF">AJ79_01496</name>
</gene>
<protein>
    <submittedName>
        <fullName evidence="2">Uncharacterized protein</fullName>
    </submittedName>
</protein>
<feature type="region of interest" description="Disordered" evidence="1">
    <location>
        <begin position="153"/>
        <end position="176"/>
    </location>
</feature>
<feature type="region of interest" description="Disordered" evidence="1">
    <location>
        <begin position="181"/>
        <end position="200"/>
    </location>
</feature>
<sequence length="455" mass="50525">MVTALIERAGSGLRPWLASCWSCLWPLGDERAHHRPVQEMGVEREMKICHDQPHLVPPMKLTLYDDLPSPDRPQSRSSTISHWVAEGRTLASKATDRASLSSRRMSRRLSRKPTISAPSDFRRVNPPPSRLEPFRPLELSIYLPGNRLSDLPEFDNFDIDSPNRLEPSQLPKPPPKVFTPIDPSFSRDPTSPPFKISRKPIGSVLNRPQSVSGRIEVYDRRRTLPESVLKQAPPTTDNINTSNVSNSNIQHSRSMSAPLSPLQRSTIDKKEPPQIADSFLKEIGGTTSTPPQTTAHKATLALSPSVTAVTPNRHRKLSSDLKSPRSRKVTQWLFSKSNSPPTTASSQTTWTSSPPHTNHSAIHGRTFSESTISSFNNTATSARTLSLSSAITATTIQPPPSIQGTLDKDIESMTNFYISHNHKASVSRLEEPCPTVYETDGYREDIRSDRVGLAF</sequence>
<dbReference type="AlphaFoldDB" id="A0A2B7Y7J5"/>
<dbReference type="Proteomes" id="UP000223968">
    <property type="component" value="Unassembled WGS sequence"/>
</dbReference>
<dbReference type="STRING" id="1447875.A0A2B7Y7J5"/>
<feature type="region of interest" description="Disordered" evidence="1">
    <location>
        <begin position="231"/>
        <end position="362"/>
    </location>
</feature>
<feature type="region of interest" description="Disordered" evidence="1">
    <location>
        <begin position="94"/>
        <end position="129"/>
    </location>
</feature>
<feature type="compositionally biased region" description="Polar residues" evidence="1">
    <location>
        <begin position="249"/>
        <end position="265"/>
    </location>
</feature>
<accession>A0A2B7Y7J5</accession>
<feature type="compositionally biased region" description="Low complexity" evidence="1">
    <location>
        <begin position="337"/>
        <end position="357"/>
    </location>
</feature>
<comment type="caution">
    <text evidence="2">The sequence shown here is derived from an EMBL/GenBank/DDBJ whole genome shotgun (WGS) entry which is preliminary data.</text>
</comment>
<name>A0A2B7Y7J5_9EURO</name>